<dbReference type="Proteomes" id="UP000016608">
    <property type="component" value="Unassembled WGS sequence"/>
</dbReference>
<dbReference type="EMBL" id="AWVJ01000069">
    <property type="protein sequence ID" value="ERK49476.1"/>
    <property type="molecule type" value="Genomic_DNA"/>
</dbReference>
<accession>U2PZI5</accession>
<evidence type="ECO:0000313" key="2">
    <source>
        <dbReference type="Proteomes" id="UP000016608"/>
    </source>
</evidence>
<protein>
    <recommendedName>
        <fullName evidence="3">N-acetyltransferase domain-containing protein</fullName>
    </recommendedName>
</protein>
<evidence type="ECO:0000313" key="1">
    <source>
        <dbReference type="EMBL" id="ERK49476.1"/>
    </source>
</evidence>
<dbReference type="AlphaFoldDB" id="U2PZI5"/>
<sequence length="172" mass="20798">MTNRNAEGILEAGKGVQEHNNWRQIDGMRYERKREEGTAVFYEVLEQGRKAAEFFYAVKPCQTGRGNCQFWIERMHMEQDYLDYSYLDAVLQFIQYKCWCSGCTAMYTRISAVNLMDMERYRRYGFYVIAEQMSEQRQGNFVCHYVLKYPLPREWEEIMNIKERNIYYEGKR</sequence>
<reference evidence="1 2" key="1">
    <citation type="submission" date="2013-06" db="EMBL/GenBank/DDBJ databases">
        <authorList>
            <person name="Weinstock G."/>
            <person name="Sodergren E."/>
            <person name="Lobos E.A."/>
            <person name="Fulton L."/>
            <person name="Fulton R."/>
            <person name="Courtney L."/>
            <person name="Fronick C."/>
            <person name="O'Laughlin M."/>
            <person name="Godfrey J."/>
            <person name="Wilson R.M."/>
            <person name="Miner T."/>
            <person name="Farmer C."/>
            <person name="Delehaunty K."/>
            <person name="Cordes M."/>
            <person name="Minx P."/>
            <person name="Tomlinson C."/>
            <person name="Chen J."/>
            <person name="Wollam A."/>
            <person name="Pepin K.H."/>
            <person name="Bhonagiri V."/>
            <person name="Zhang X."/>
            <person name="Warren W."/>
            <person name="Mitreva M."/>
            <person name="Mardis E.R."/>
            <person name="Wilson R.K."/>
        </authorList>
    </citation>
    <scope>NUCLEOTIDE SEQUENCE [LARGE SCALE GENOMIC DNA]</scope>
    <source>
        <strain evidence="1 2">ATCC 29099</strain>
    </source>
</reference>
<dbReference type="PATRIC" id="fig|1256908.3.peg.1081"/>
<organism evidence="1 2">
    <name type="scientific">Eubacterium ramulus ATCC 29099</name>
    <dbReference type="NCBI Taxonomy" id="1256908"/>
    <lineage>
        <taxon>Bacteria</taxon>
        <taxon>Bacillati</taxon>
        <taxon>Bacillota</taxon>
        <taxon>Clostridia</taxon>
        <taxon>Eubacteriales</taxon>
        <taxon>Eubacteriaceae</taxon>
        <taxon>Eubacterium</taxon>
    </lineage>
</organism>
<gene>
    <name evidence="1" type="ORF">HMPREF0373_01176</name>
</gene>
<evidence type="ECO:0008006" key="3">
    <source>
        <dbReference type="Google" id="ProtNLM"/>
    </source>
</evidence>
<keyword evidence="2" id="KW-1185">Reference proteome</keyword>
<proteinExistence type="predicted"/>
<name>U2PZI5_EUBRA</name>
<comment type="caution">
    <text evidence="1">The sequence shown here is derived from an EMBL/GenBank/DDBJ whole genome shotgun (WGS) entry which is preliminary data.</text>
</comment>
<dbReference type="HOGENOM" id="CLU_1552985_0_0_9"/>